<feature type="transmembrane region" description="Helical" evidence="1">
    <location>
        <begin position="88"/>
        <end position="110"/>
    </location>
</feature>
<dbReference type="AlphaFoldDB" id="A0A7L4YPN9"/>
<proteinExistence type="predicted"/>
<keyword evidence="1" id="KW-0812">Transmembrane</keyword>
<evidence type="ECO:0000259" key="2">
    <source>
        <dbReference type="Pfam" id="PF07853"/>
    </source>
</evidence>
<keyword evidence="1" id="KW-1133">Transmembrane helix</keyword>
<evidence type="ECO:0000313" key="3">
    <source>
        <dbReference type="EMBL" id="QHC00769.1"/>
    </source>
</evidence>
<feature type="transmembrane region" description="Helical" evidence="1">
    <location>
        <begin position="50"/>
        <end position="76"/>
    </location>
</feature>
<accession>A0A7L4YPN9</accession>
<dbReference type="OrthoDB" id="4303577at2"/>
<dbReference type="InParanoid" id="A0A7L4YPN9"/>
<feature type="transmembrane region" description="Helical" evidence="1">
    <location>
        <begin position="204"/>
        <end position="225"/>
    </location>
</feature>
<feature type="domain" description="DUF1648" evidence="2">
    <location>
        <begin position="20"/>
        <end position="62"/>
    </location>
</feature>
<evidence type="ECO:0000256" key="1">
    <source>
        <dbReference type="SAM" id="Phobius"/>
    </source>
</evidence>
<dbReference type="RefSeq" id="WP_159545580.1">
    <property type="nucleotide sequence ID" value="NZ_CP047156.1"/>
</dbReference>
<gene>
    <name evidence="3" type="ORF">EK0264_11035</name>
</gene>
<sequence length="331" mass="34524">MTIKQRHLAATIGAAVIATISYVVFAAVYADRLPSRMATHFNLGGRADGFMTTPVALIVSGIAAAAMPLLLIVIAAASRWWEGRVAPAVSGVCVGLAVSMAVLGGALVLVNADLTDPADARLGWLGVFVPIAAGVLAGFVVGAFLPRAQPVDPEVVPALDLPEGQRAAWFGRAEFHPALQIALSVILVGAVVFVALVADGALAWVLSGVVVLAVAIALACMTFVVQVDSRGLRWRSALGFPRGRVPIEDIETAEVIDVRPMDYGGWGLRFTPGATAIVTRSGPALAVRRTGRDFVITLDDPRTPAAVLNAEIARTTPRPEPKPHTGGQLTQ</sequence>
<keyword evidence="1" id="KW-0472">Membrane</keyword>
<dbReference type="KEGG" id="eke:EK0264_11035"/>
<keyword evidence="4" id="KW-1185">Reference proteome</keyword>
<dbReference type="EMBL" id="CP047156">
    <property type="protein sequence ID" value="QHC00769.1"/>
    <property type="molecule type" value="Genomic_DNA"/>
</dbReference>
<dbReference type="InterPro" id="IPR012867">
    <property type="entry name" value="DUF1648"/>
</dbReference>
<feature type="transmembrane region" description="Helical" evidence="1">
    <location>
        <begin position="178"/>
        <end position="198"/>
    </location>
</feature>
<dbReference type="Pfam" id="PF07853">
    <property type="entry name" value="DUF1648"/>
    <property type="match status" value="1"/>
</dbReference>
<dbReference type="Proteomes" id="UP000463857">
    <property type="component" value="Chromosome"/>
</dbReference>
<reference evidence="3 4" key="1">
    <citation type="journal article" date="2018" name="Int. J. Syst. Evol. Microbiol.">
        <title>Epidermidibacterium keratini gen. nov., sp. nov., a member of the family Sporichthyaceae, isolated from keratin epidermis.</title>
        <authorList>
            <person name="Lee D.G."/>
            <person name="Trujillo M.E."/>
            <person name="Kang S."/>
            <person name="Nam J.J."/>
            <person name="Kim Y.J."/>
        </authorList>
    </citation>
    <scope>NUCLEOTIDE SEQUENCE [LARGE SCALE GENOMIC DNA]</scope>
    <source>
        <strain evidence="3 4">EPI-7</strain>
    </source>
</reference>
<evidence type="ECO:0000313" key="4">
    <source>
        <dbReference type="Proteomes" id="UP000463857"/>
    </source>
</evidence>
<organism evidence="3 4">
    <name type="scientific">Epidermidibacterium keratini</name>
    <dbReference type="NCBI Taxonomy" id="1891644"/>
    <lineage>
        <taxon>Bacteria</taxon>
        <taxon>Bacillati</taxon>
        <taxon>Actinomycetota</taxon>
        <taxon>Actinomycetes</taxon>
        <taxon>Sporichthyales</taxon>
        <taxon>Sporichthyaceae</taxon>
        <taxon>Epidermidibacterium</taxon>
    </lineage>
</organism>
<feature type="transmembrane region" description="Helical" evidence="1">
    <location>
        <begin position="122"/>
        <end position="145"/>
    </location>
</feature>
<protein>
    <submittedName>
        <fullName evidence="3">DUF1648 domain-containing protein</fullName>
    </submittedName>
</protein>
<name>A0A7L4YPN9_9ACTN</name>